<dbReference type="GO" id="GO:0015144">
    <property type="term" value="F:carbohydrate transmembrane transporter activity"/>
    <property type="evidence" value="ECO:0007669"/>
    <property type="project" value="InterPro"/>
</dbReference>
<dbReference type="SUPFAM" id="SSF53850">
    <property type="entry name" value="Periplasmic binding protein-like II"/>
    <property type="match status" value="1"/>
</dbReference>
<comment type="similarity">
    <text evidence="1">Belongs to the bacterial solute-binding protein 1 family.</text>
</comment>
<keyword evidence="3" id="KW-0762">Sugar transport</keyword>
<evidence type="ECO:0000313" key="6">
    <source>
        <dbReference type="EMBL" id="QOR46140.1"/>
    </source>
</evidence>
<evidence type="ECO:0000256" key="4">
    <source>
        <dbReference type="ARBA" id="ARBA00022729"/>
    </source>
</evidence>
<dbReference type="InterPro" id="IPR006059">
    <property type="entry name" value="SBP"/>
</dbReference>
<dbReference type="RefSeq" id="WP_197551494.1">
    <property type="nucleotide sequence ID" value="NZ_CP063213.1"/>
</dbReference>
<evidence type="ECO:0000256" key="5">
    <source>
        <dbReference type="SAM" id="SignalP"/>
    </source>
</evidence>
<organism evidence="6 7">
    <name type="scientific">Trueperella pecoris</name>
    <dbReference type="NCBI Taxonomy" id="2733571"/>
    <lineage>
        <taxon>Bacteria</taxon>
        <taxon>Bacillati</taxon>
        <taxon>Actinomycetota</taxon>
        <taxon>Actinomycetes</taxon>
        <taxon>Actinomycetales</taxon>
        <taxon>Actinomycetaceae</taxon>
        <taxon>Trueperella</taxon>
    </lineage>
</organism>
<dbReference type="Gene3D" id="3.40.190.10">
    <property type="entry name" value="Periplasmic binding protein-like II"/>
    <property type="match status" value="2"/>
</dbReference>
<reference evidence="6 7" key="1">
    <citation type="submission" date="2020-10" db="EMBL/GenBank/DDBJ databases">
        <title>Trueperella pecoris sp. nov. isolated from bovine and porcine specimens.</title>
        <authorList>
            <person name="Schoenecker L."/>
            <person name="Schnydrig P."/>
            <person name="Brodard I."/>
            <person name="Thomann A."/>
            <person name="Hemphill A."/>
            <person name="Rodriguez-Campos S."/>
            <person name="Perreten V."/>
            <person name="Jores J."/>
            <person name="Kittl S."/>
        </authorList>
    </citation>
    <scope>NUCLEOTIDE SEQUENCE [LARGE SCALE GENOMIC DNA]</scope>
    <source>
        <strain evidence="6 7">15A0121</strain>
    </source>
</reference>
<feature type="chain" id="PRO_5039555898" evidence="5">
    <location>
        <begin position="22"/>
        <end position="414"/>
    </location>
</feature>
<dbReference type="GO" id="GO:1901982">
    <property type="term" value="F:maltose binding"/>
    <property type="evidence" value="ECO:0007669"/>
    <property type="project" value="TreeGrafter"/>
</dbReference>
<sequence length="414" mass="43741">MRRSIALIATAGLALTLAACSNNGSSDKNTDKPTTTTITEAAAGGKIVIWTDANREPAFKIAAENYKKDTGNEVELVVKENDQMRSEFASQAAAGKGPDVVFGAHDWLGEFVTNGLVAPVELGAKVSEFNKLAVNAFTYEGTTYGVPYAVENLAIYRNADLVDSTPATFDEMIAKGKAAGVQYPFIMQVGADGDPYTMYPFEASFSGPVFELDGDKNYTKKLNLGGDKGKAFAEWLAANGQGGTNILDTNVTYDIAVDAFKAGKSPYILGGPWMINDFKGMNIAVDPIPAAGDMPAAPFLGVQGGFINAGSANQLLATDFLVNYVGSKQVQDKLYEIGQRVPALTESADAATKDPLMAGFAKAGEAALPMPSLPEMGAVWSFWGKTESQILAGGADAGAVWEKMISDIEAEMNK</sequence>
<evidence type="ECO:0000256" key="3">
    <source>
        <dbReference type="ARBA" id="ARBA00022597"/>
    </source>
</evidence>
<dbReference type="Proteomes" id="UP000595053">
    <property type="component" value="Chromosome"/>
</dbReference>
<dbReference type="EMBL" id="CP063213">
    <property type="protein sequence ID" value="QOR46140.1"/>
    <property type="molecule type" value="Genomic_DNA"/>
</dbReference>
<dbReference type="CDD" id="cd13586">
    <property type="entry name" value="PBP2_Maltose_binding_like"/>
    <property type="match status" value="1"/>
</dbReference>
<keyword evidence="7" id="KW-1185">Reference proteome</keyword>
<dbReference type="GO" id="GO:0015768">
    <property type="term" value="P:maltose transport"/>
    <property type="evidence" value="ECO:0007669"/>
    <property type="project" value="TreeGrafter"/>
</dbReference>
<dbReference type="PRINTS" id="PR00181">
    <property type="entry name" value="MALTOSEBP"/>
</dbReference>
<name>A0A7M1QVR4_9ACTO</name>
<dbReference type="GO" id="GO:0055052">
    <property type="term" value="C:ATP-binding cassette (ABC) transporter complex, substrate-binding subunit-containing"/>
    <property type="evidence" value="ECO:0007669"/>
    <property type="project" value="TreeGrafter"/>
</dbReference>
<dbReference type="AlphaFoldDB" id="A0A7M1QVR4"/>
<gene>
    <name evidence="6" type="ORF">INS88_02685</name>
</gene>
<protein>
    <submittedName>
        <fullName evidence="6">Maltose ABC transporter substrate-binding protein</fullName>
    </submittedName>
</protein>
<dbReference type="PANTHER" id="PTHR30061">
    <property type="entry name" value="MALTOSE-BINDING PERIPLASMIC PROTEIN"/>
    <property type="match status" value="1"/>
</dbReference>
<keyword evidence="4 5" id="KW-0732">Signal</keyword>
<keyword evidence="2" id="KW-0813">Transport</keyword>
<dbReference type="GO" id="GO:0042956">
    <property type="term" value="P:maltodextrin transmembrane transport"/>
    <property type="evidence" value="ECO:0007669"/>
    <property type="project" value="TreeGrafter"/>
</dbReference>
<evidence type="ECO:0000256" key="1">
    <source>
        <dbReference type="ARBA" id="ARBA00008520"/>
    </source>
</evidence>
<dbReference type="PROSITE" id="PS51257">
    <property type="entry name" value="PROKAR_LIPOPROTEIN"/>
    <property type="match status" value="1"/>
</dbReference>
<dbReference type="Pfam" id="PF13416">
    <property type="entry name" value="SBP_bac_8"/>
    <property type="match status" value="1"/>
</dbReference>
<accession>A0A7M1QVR4</accession>
<feature type="signal peptide" evidence="5">
    <location>
        <begin position="1"/>
        <end position="21"/>
    </location>
</feature>
<evidence type="ECO:0000256" key="2">
    <source>
        <dbReference type="ARBA" id="ARBA00022448"/>
    </source>
</evidence>
<dbReference type="PANTHER" id="PTHR30061:SF50">
    <property type="entry name" value="MALTOSE_MALTODEXTRIN-BINDING PERIPLASMIC PROTEIN"/>
    <property type="match status" value="1"/>
</dbReference>
<dbReference type="InterPro" id="IPR006060">
    <property type="entry name" value="Maltose/Cyclodextrin-bd"/>
</dbReference>
<evidence type="ECO:0000313" key="7">
    <source>
        <dbReference type="Proteomes" id="UP000595053"/>
    </source>
</evidence>
<proteinExistence type="inferred from homology"/>